<dbReference type="OrthoDB" id="9798687at2"/>
<accession>A0A4U1JKI0</accession>
<comment type="caution">
    <text evidence="2">The sequence shown here is derived from an EMBL/GenBank/DDBJ whole genome shotgun (WGS) entry which is preliminary data.</text>
</comment>
<dbReference type="InterPro" id="IPR004888">
    <property type="entry name" value="Glycoside_hydrolase_63"/>
</dbReference>
<dbReference type="RefSeq" id="WP_136927080.1">
    <property type="nucleotide sequence ID" value="NZ_SSMQ01000001.1"/>
</dbReference>
<gene>
    <name evidence="2" type="ORF">E8A74_01565</name>
</gene>
<dbReference type="Pfam" id="PF22422">
    <property type="entry name" value="MGH1-like_GH"/>
    <property type="match status" value="2"/>
</dbReference>
<dbReference type="InterPro" id="IPR054491">
    <property type="entry name" value="MGH1-like_GH"/>
</dbReference>
<dbReference type="AlphaFoldDB" id="A0A4U1JKI0"/>
<reference evidence="2 3" key="1">
    <citation type="submission" date="2019-04" db="EMBL/GenBank/DDBJ databases">
        <authorList>
            <person name="Li Y."/>
            <person name="Wang J."/>
        </authorList>
    </citation>
    <scope>NUCLEOTIDE SEQUENCE [LARGE SCALE GENOMIC DNA]</scope>
    <source>
        <strain evidence="2 3">DSM 14668</strain>
    </source>
</reference>
<feature type="domain" description="Mannosylglycerate hydrolase MGH1-like glycoside hydrolase" evidence="1">
    <location>
        <begin position="694"/>
        <end position="861"/>
    </location>
</feature>
<organism evidence="2 3">
    <name type="scientific">Polyangium fumosum</name>
    <dbReference type="NCBI Taxonomy" id="889272"/>
    <lineage>
        <taxon>Bacteria</taxon>
        <taxon>Pseudomonadati</taxon>
        <taxon>Myxococcota</taxon>
        <taxon>Polyangia</taxon>
        <taxon>Polyangiales</taxon>
        <taxon>Polyangiaceae</taxon>
        <taxon>Polyangium</taxon>
    </lineage>
</organism>
<protein>
    <submittedName>
        <fullName evidence="2">Glucosidase</fullName>
    </submittedName>
</protein>
<dbReference type="Proteomes" id="UP000309215">
    <property type="component" value="Unassembled WGS sequence"/>
</dbReference>
<dbReference type="SUPFAM" id="SSF48208">
    <property type="entry name" value="Six-hairpin glycosidases"/>
    <property type="match status" value="1"/>
</dbReference>
<evidence type="ECO:0000313" key="2">
    <source>
        <dbReference type="EMBL" id="TKD13264.1"/>
    </source>
</evidence>
<dbReference type="InterPro" id="IPR012341">
    <property type="entry name" value="6hp_glycosidase-like_sf"/>
</dbReference>
<dbReference type="PANTHER" id="PTHR10412">
    <property type="entry name" value="MANNOSYL-OLIGOSACCHARIDE GLUCOSIDASE"/>
    <property type="match status" value="1"/>
</dbReference>
<dbReference type="InterPro" id="IPR008928">
    <property type="entry name" value="6-hairpin_glycosidase_sf"/>
</dbReference>
<dbReference type="EMBL" id="SSMQ01000001">
    <property type="protein sequence ID" value="TKD13264.1"/>
    <property type="molecule type" value="Genomic_DNA"/>
</dbReference>
<dbReference type="GO" id="GO:0009311">
    <property type="term" value="P:oligosaccharide metabolic process"/>
    <property type="evidence" value="ECO:0007669"/>
    <property type="project" value="InterPro"/>
</dbReference>
<dbReference type="GO" id="GO:0004573">
    <property type="term" value="F:Glc3Man9GlcNAc2 oligosaccharide glucosidase activity"/>
    <property type="evidence" value="ECO:0007669"/>
    <property type="project" value="InterPro"/>
</dbReference>
<feature type="domain" description="Mannosylglycerate hydrolase MGH1-like glycoside hydrolase" evidence="1">
    <location>
        <begin position="425"/>
        <end position="659"/>
    </location>
</feature>
<evidence type="ECO:0000259" key="1">
    <source>
        <dbReference type="Pfam" id="PF22422"/>
    </source>
</evidence>
<proteinExistence type="predicted"/>
<sequence length="883" mass="101709">MQAWKTEEHHRLAQARERVLRWKDWGPYVADRAWGTVREDYSASGDAWGYFPHDHARSRAYRWNEDGLAGICDRAQILCLALALWNGRDAILKERLFGVTGPEGNHGEDVKEVYHYEDATPTSSYLRFLYKYPQRRYPYEELVAGNRMRGGDEPELETWDLGLYDEGRYFDVTVEYAKRAPQDILMVITVENRGPEDAPIHVLPHLWFRNTWSWDEIVVAPPEIHEGERGEGFASLRCTHHDLGAFHLYIEGDDTTLLFTNNETNTERLFGSPSRTPYVKDAFHARVVHGDESKTNPAGRGSKAAAWRVFNVPAGGRVVLRARLCPEPERAPFEGSDELLAKRKAEADAFYLAMQGPHMSDERRAIQRQASAGLLWSMQLYHYDVDVWLRGDAIAPPAERLRGRNKDFRHLSVADVISMPDKWEYPWFAAWDLAFHALALAPIDMDLAKNQLKLMVKEWYQHPNGQVPAYEWEFGDLNPPILAWAAYQLYKIERKQRGKGDRLFLERMFHKLLINFAWWVNKRDAEGNNVFEGGFLGLDNISVFDRSEPPPPGMKLEQADATAWMAMYCIDLMRIALELAMENSAYEDAASKFFEHFLRIAYTFHHAEPPEIPLWDDAEGFYFDILTVHGEPHHLPVRSMVGLIPLFAVHVIGPEVYRKLDNFRRRMEWFLGKNPHLAEALVKRPDGRYVLTAVPPGKLERVLGHLFNEDEFLSPFGPRSLSKEHQKRPVVLWQGERRLEVSYEPGESKSRMKGGNSNWRGPVWMPTAYMIYRSLLRLDHGFGDVLCIPATRTHGPRTLREAADEIATRLVALFERGPDGKRPVYGDSDIFQFDPHFRDNLLFYEYFHGDTGEGLGASHQTGWTGLVGDLVLRLERHRRDDSA</sequence>
<dbReference type="PANTHER" id="PTHR10412:SF10">
    <property type="entry name" value="GLYCOSYL HYDROLASE FAMILY 63 C-TERMINAL DOMAIN-CONTAINING PROTEIN"/>
    <property type="match status" value="1"/>
</dbReference>
<dbReference type="Gene3D" id="1.50.10.10">
    <property type="match status" value="2"/>
</dbReference>
<name>A0A4U1JKI0_9BACT</name>
<evidence type="ECO:0000313" key="3">
    <source>
        <dbReference type="Proteomes" id="UP000309215"/>
    </source>
</evidence>
<keyword evidence="3" id="KW-1185">Reference proteome</keyword>